<organism evidence="1 2">
    <name type="scientific">Chitinophaga parva</name>
    <dbReference type="NCBI Taxonomy" id="2169414"/>
    <lineage>
        <taxon>Bacteria</taxon>
        <taxon>Pseudomonadati</taxon>
        <taxon>Bacteroidota</taxon>
        <taxon>Chitinophagia</taxon>
        <taxon>Chitinophagales</taxon>
        <taxon>Chitinophagaceae</taxon>
        <taxon>Chitinophaga</taxon>
    </lineage>
</organism>
<evidence type="ECO:0000313" key="2">
    <source>
        <dbReference type="Proteomes" id="UP000244450"/>
    </source>
</evidence>
<dbReference type="AlphaFoldDB" id="A0A2T7BMT6"/>
<dbReference type="Proteomes" id="UP000244450">
    <property type="component" value="Unassembled WGS sequence"/>
</dbReference>
<reference evidence="1 2" key="1">
    <citation type="submission" date="2018-04" db="EMBL/GenBank/DDBJ databases">
        <title>Chitinophaga fuyangensis sp. nov., isolated from soil in a chemical factory.</title>
        <authorList>
            <person name="Chen K."/>
        </authorList>
    </citation>
    <scope>NUCLEOTIDE SEQUENCE [LARGE SCALE GENOMIC DNA]</scope>
    <source>
        <strain evidence="1 2">LY-1</strain>
    </source>
</reference>
<sequence>MGCHGIWLAGKESWAKRTWEMGAPRYGNGLDGGRLWCNYPGAAQRRQALPYYRMEMGRRAEKSRKFLE</sequence>
<accession>A0A2T7BMT6</accession>
<evidence type="ECO:0000313" key="1">
    <source>
        <dbReference type="EMBL" id="PUZ28959.1"/>
    </source>
</evidence>
<dbReference type="EMBL" id="QCYK01000001">
    <property type="protein sequence ID" value="PUZ28959.1"/>
    <property type="molecule type" value="Genomic_DNA"/>
</dbReference>
<keyword evidence="2" id="KW-1185">Reference proteome</keyword>
<name>A0A2T7BMT6_9BACT</name>
<proteinExistence type="predicted"/>
<comment type="caution">
    <text evidence="1">The sequence shown here is derived from an EMBL/GenBank/DDBJ whole genome shotgun (WGS) entry which is preliminary data.</text>
</comment>
<gene>
    <name evidence="1" type="ORF">DCC81_05660</name>
</gene>
<protein>
    <submittedName>
        <fullName evidence="1">Uncharacterized protein</fullName>
    </submittedName>
</protein>